<comment type="caution">
    <text evidence="8">The sequence shown here is derived from an EMBL/GenBank/DDBJ whole genome shotgun (WGS) entry which is preliminary data.</text>
</comment>
<keyword evidence="4" id="KW-0030">Aminoacyl-tRNA synthetase</keyword>
<evidence type="ECO:0000259" key="7">
    <source>
        <dbReference type="PROSITE" id="PS50862"/>
    </source>
</evidence>
<name>A0AAN9V4C9_9PEZI</name>
<feature type="region of interest" description="Disordered" evidence="6">
    <location>
        <begin position="67"/>
        <end position="89"/>
    </location>
</feature>
<dbReference type="GO" id="GO:0005739">
    <property type="term" value="C:mitochondrion"/>
    <property type="evidence" value="ECO:0007669"/>
    <property type="project" value="TreeGrafter"/>
</dbReference>
<evidence type="ECO:0000256" key="2">
    <source>
        <dbReference type="ARBA" id="ARBA00022741"/>
    </source>
</evidence>
<dbReference type="InterPro" id="IPR044136">
    <property type="entry name" value="Lys-tRNA-ligase_II_N"/>
</dbReference>
<dbReference type="PANTHER" id="PTHR42918:SF5">
    <property type="entry name" value="LYSINE--TRNA LIGASE, MITOCHONDRIAL"/>
    <property type="match status" value="1"/>
</dbReference>
<evidence type="ECO:0000313" key="9">
    <source>
        <dbReference type="Proteomes" id="UP001320420"/>
    </source>
</evidence>
<dbReference type="InterPro" id="IPR045864">
    <property type="entry name" value="aa-tRNA-synth_II/BPL/LPL"/>
</dbReference>
<dbReference type="Pfam" id="PF01336">
    <property type="entry name" value="tRNA_anti-codon"/>
    <property type="match status" value="1"/>
</dbReference>
<dbReference type="InterPro" id="IPR004365">
    <property type="entry name" value="NA-bd_OB_tRNA"/>
</dbReference>
<keyword evidence="1" id="KW-0436">Ligase</keyword>
<dbReference type="EMBL" id="JAKJXP020000001">
    <property type="protein sequence ID" value="KAK7757930.1"/>
    <property type="molecule type" value="Genomic_DNA"/>
</dbReference>
<evidence type="ECO:0000313" key="8">
    <source>
        <dbReference type="EMBL" id="KAK7757930.1"/>
    </source>
</evidence>
<dbReference type="PANTHER" id="PTHR42918">
    <property type="entry name" value="LYSYL-TRNA SYNTHETASE"/>
    <property type="match status" value="1"/>
</dbReference>
<evidence type="ECO:0000256" key="4">
    <source>
        <dbReference type="ARBA" id="ARBA00023146"/>
    </source>
</evidence>
<reference evidence="8 9" key="1">
    <citation type="submission" date="2024-02" db="EMBL/GenBank/DDBJ databases">
        <title>De novo assembly and annotation of 12 fungi associated with fruit tree decline syndrome in Ontario, Canada.</title>
        <authorList>
            <person name="Sulman M."/>
            <person name="Ellouze W."/>
            <person name="Ilyukhin E."/>
        </authorList>
    </citation>
    <scope>NUCLEOTIDE SEQUENCE [LARGE SCALE GENOMIC DNA]</scope>
    <source>
        <strain evidence="8 9">M11/M66-122</strain>
    </source>
</reference>
<protein>
    <recommendedName>
        <fullName evidence="5">Lysyl-tRNA synthetase</fullName>
    </recommendedName>
</protein>
<dbReference type="InterPro" id="IPR012340">
    <property type="entry name" value="NA-bd_OB-fold"/>
</dbReference>
<dbReference type="SUPFAM" id="SSF55681">
    <property type="entry name" value="Class II aaRS and biotin synthetases"/>
    <property type="match status" value="1"/>
</dbReference>
<evidence type="ECO:0000256" key="3">
    <source>
        <dbReference type="ARBA" id="ARBA00022840"/>
    </source>
</evidence>
<dbReference type="Proteomes" id="UP001320420">
    <property type="component" value="Unassembled WGS sequence"/>
</dbReference>
<dbReference type="Pfam" id="PF00152">
    <property type="entry name" value="tRNA-synt_2"/>
    <property type="match status" value="1"/>
</dbReference>
<dbReference type="GO" id="GO:0070154">
    <property type="term" value="P:mitochondrial lysyl-tRNA aminoacylation"/>
    <property type="evidence" value="ECO:0007669"/>
    <property type="project" value="TreeGrafter"/>
</dbReference>
<feature type="compositionally biased region" description="Polar residues" evidence="6">
    <location>
        <begin position="540"/>
        <end position="550"/>
    </location>
</feature>
<dbReference type="GO" id="GO:0004824">
    <property type="term" value="F:lysine-tRNA ligase activity"/>
    <property type="evidence" value="ECO:0007669"/>
    <property type="project" value="InterPro"/>
</dbReference>
<accession>A0AAN9V4C9</accession>
<dbReference type="AlphaFoldDB" id="A0AAN9V4C9"/>
<dbReference type="PROSITE" id="PS50862">
    <property type="entry name" value="AA_TRNA_LIGASE_II"/>
    <property type="match status" value="1"/>
</dbReference>
<proteinExistence type="predicted"/>
<feature type="region of interest" description="Disordered" evidence="6">
    <location>
        <begin position="527"/>
        <end position="570"/>
    </location>
</feature>
<evidence type="ECO:0000256" key="5">
    <source>
        <dbReference type="ARBA" id="ARBA00030563"/>
    </source>
</evidence>
<dbReference type="SUPFAM" id="SSF50249">
    <property type="entry name" value="Nucleic acid-binding proteins"/>
    <property type="match status" value="1"/>
</dbReference>
<dbReference type="GO" id="GO:0005524">
    <property type="term" value="F:ATP binding"/>
    <property type="evidence" value="ECO:0007669"/>
    <property type="project" value="UniProtKB-KW"/>
</dbReference>
<keyword evidence="3" id="KW-0067">ATP-binding</keyword>
<dbReference type="CDD" id="cd04322">
    <property type="entry name" value="LysRS_N"/>
    <property type="match status" value="1"/>
</dbReference>
<feature type="compositionally biased region" description="Polar residues" evidence="6">
    <location>
        <begin position="67"/>
        <end position="88"/>
    </location>
</feature>
<feature type="compositionally biased region" description="Low complexity" evidence="6">
    <location>
        <begin position="551"/>
        <end position="562"/>
    </location>
</feature>
<keyword evidence="9" id="KW-1185">Reference proteome</keyword>
<dbReference type="InterPro" id="IPR006195">
    <property type="entry name" value="aa-tRNA-synth_II"/>
</dbReference>
<dbReference type="GO" id="GO:0000049">
    <property type="term" value="F:tRNA binding"/>
    <property type="evidence" value="ECO:0007669"/>
    <property type="project" value="TreeGrafter"/>
</dbReference>
<organism evidence="8 9">
    <name type="scientific">Diatrype stigma</name>
    <dbReference type="NCBI Taxonomy" id="117547"/>
    <lineage>
        <taxon>Eukaryota</taxon>
        <taxon>Fungi</taxon>
        <taxon>Dikarya</taxon>
        <taxon>Ascomycota</taxon>
        <taxon>Pezizomycotina</taxon>
        <taxon>Sordariomycetes</taxon>
        <taxon>Xylariomycetidae</taxon>
        <taxon>Xylariales</taxon>
        <taxon>Diatrypaceae</taxon>
        <taxon>Diatrype</taxon>
    </lineage>
</organism>
<keyword evidence="2" id="KW-0547">Nucleotide-binding</keyword>
<feature type="domain" description="Aminoacyl-transfer RNA synthetases class-II family profile" evidence="7">
    <location>
        <begin position="256"/>
        <end position="609"/>
    </location>
</feature>
<dbReference type="InterPro" id="IPR018149">
    <property type="entry name" value="Lys-tRNA-synth_II_C"/>
</dbReference>
<dbReference type="Gene3D" id="2.40.50.140">
    <property type="entry name" value="Nucleic acid-binding proteins"/>
    <property type="match status" value="1"/>
</dbReference>
<dbReference type="Gene3D" id="3.30.930.10">
    <property type="entry name" value="Bira Bifunctional Protein, Domain 2"/>
    <property type="match status" value="1"/>
</dbReference>
<sequence length="629" mass="69058">MSASQGLHFLRPFVFSPLAKKESAYTRFFSAACHISRRRHVCGSKVRAGAIASRRYLHGSAVQDQLQSGSGVSQDDGTPATATGSSHSVVHEDRIQKLGKYGALQYPRISSHGNRMSIPNFRHTYQDVTASAPASEEILLQGRIMSVRTSGSKLVFIDLSGDWEKVQVMFSLKQVGVDDTEKFKRALHPLLRGDIVSVTGTATRTSSGELSLKATALPTLLSPSLTPLPEKLVNEETKILHRHVDMLVNRETLDVLRLRSHIIKYLRDFFHHRDFLEVQTPMLADYAGGAAARPFLTSATEFPNKELALRIAPELWLKRLVVGGMNRVFEIGTAFRNEGIDTTHNPEFTMCESYSAYSNLQDLITMTETLIRGLLEHTRQLKESSLTSLEIPDLAPVEPSGETGSSSWAQVEFIPALEAALGITFPDLSAPDALEQLSRLLDEENKMPPIVSRSAEEVSLNKLLDHLASIHLEGASSPKGAPPLFITHHPACMAPLAKSFVCPRTGQLVSARAELFVAGREIANMYEEENDPAEQRRKFQQQMDSRQARISGSSNNNNTNNDSSDEEGQARVDESYIQALEHGLPPTGGWGCGVDRLVMLLSGAPKIGDVLSFGTLRNVVALSSEAARK</sequence>
<evidence type="ECO:0000256" key="1">
    <source>
        <dbReference type="ARBA" id="ARBA00022598"/>
    </source>
</evidence>
<dbReference type="InterPro" id="IPR004364">
    <property type="entry name" value="Aa-tRNA-synt_II"/>
</dbReference>
<evidence type="ECO:0000256" key="6">
    <source>
        <dbReference type="SAM" id="MobiDB-lite"/>
    </source>
</evidence>
<dbReference type="PRINTS" id="PR00982">
    <property type="entry name" value="TRNASYNTHLYS"/>
</dbReference>
<gene>
    <name evidence="8" type="primary">MSK1</name>
    <name evidence="8" type="ORF">SLS62_000308</name>
</gene>